<dbReference type="AlphaFoldDB" id="A0A5B0RF12"/>
<keyword evidence="4" id="KW-1185">Reference proteome</keyword>
<evidence type="ECO:0000256" key="1">
    <source>
        <dbReference type="SAM" id="SignalP"/>
    </source>
</evidence>
<dbReference type="Proteomes" id="UP000325313">
    <property type="component" value="Unassembled WGS sequence"/>
</dbReference>
<organism evidence="3 5">
    <name type="scientific">Puccinia graminis f. sp. tritici</name>
    <dbReference type="NCBI Taxonomy" id="56615"/>
    <lineage>
        <taxon>Eukaryota</taxon>
        <taxon>Fungi</taxon>
        <taxon>Dikarya</taxon>
        <taxon>Basidiomycota</taxon>
        <taxon>Pucciniomycotina</taxon>
        <taxon>Pucciniomycetes</taxon>
        <taxon>Pucciniales</taxon>
        <taxon>Pucciniaceae</taxon>
        <taxon>Puccinia</taxon>
    </lineage>
</organism>
<dbReference type="Proteomes" id="UP000324748">
    <property type="component" value="Unassembled WGS sequence"/>
</dbReference>
<dbReference type="EMBL" id="VDEP01000208">
    <property type="protein sequence ID" value="KAA1123505.1"/>
    <property type="molecule type" value="Genomic_DNA"/>
</dbReference>
<name>A0A5B0RF12_PUCGR</name>
<feature type="chain" id="PRO_5036138120" evidence="1">
    <location>
        <begin position="25"/>
        <end position="111"/>
    </location>
</feature>
<sequence length="111" mass="12505">MQTHTLNLCLALVGALILYPLVSAHFQPYKARHCVQCKDVSQVETLQPIEKKHVTCWNKTPCQFALLTAFYHCKVCNTSVQAPLEKRGNGHVLSEIYITEPPVNKFDSHVA</sequence>
<proteinExistence type="predicted"/>
<accession>A0A5B0RF12</accession>
<evidence type="ECO:0000313" key="4">
    <source>
        <dbReference type="Proteomes" id="UP000324748"/>
    </source>
</evidence>
<protein>
    <submittedName>
        <fullName evidence="3">Uncharacterized protein</fullName>
    </submittedName>
</protein>
<comment type="caution">
    <text evidence="3">The sequence shown here is derived from an EMBL/GenBank/DDBJ whole genome shotgun (WGS) entry which is preliminary data.</text>
</comment>
<dbReference type="EMBL" id="VSWC01000054">
    <property type="protein sequence ID" value="KAA1099878.1"/>
    <property type="molecule type" value="Genomic_DNA"/>
</dbReference>
<evidence type="ECO:0000313" key="2">
    <source>
        <dbReference type="EMBL" id="KAA1099878.1"/>
    </source>
</evidence>
<feature type="signal peptide" evidence="1">
    <location>
        <begin position="1"/>
        <end position="24"/>
    </location>
</feature>
<gene>
    <name evidence="2" type="ORF">PGT21_023558</name>
    <name evidence="3" type="ORF">PGTUg99_022349</name>
</gene>
<evidence type="ECO:0000313" key="5">
    <source>
        <dbReference type="Proteomes" id="UP000325313"/>
    </source>
</evidence>
<reference evidence="4 5" key="1">
    <citation type="submission" date="2019-05" db="EMBL/GenBank/DDBJ databases">
        <title>Emergence of the Ug99 lineage of the wheat stem rust pathogen through somatic hybridization.</title>
        <authorList>
            <person name="Li F."/>
            <person name="Upadhyaya N.M."/>
            <person name="Sperschneider J."/>
            <person name="Matny O."/>
            <person name="Nguyen-Phuc H."/>
            <person name="Mago R."/>
            <person name="Raley C."/>
            <person name="Miller M.E."/>
            <person name="Silverstein K.A.T."/>
            <person name="Henningsen E."/>
            <person name="Hirsch C.D."/>
            <person name="Visser B."/>
            <person name="Pretorius Z.A."/>
            <person name="Steffenson B.J."/>
            <person name="Schwessinger B."/>
            <person name="Dodds P.N."/>
            <person name="Figueroa M."/>
        </authorList>
    </citation>
    <scope>NUCLEOTIDE SEQUENCE [LARGE SCALE GENOMIC DNA]</scope>
    <source>
        <strain evidence="2">21-0</strain>
        <strain evidence="3 5">Ug99</strain>
    </source>
</reference>
<evidence type="ECO:0000313" key="3">
    <source>
        <dbReference type="EMBL" id="KAA1123505.1"/>
    </source>
</evidence>
<keyword evidence="1" id="KW-0732">Signal</keyword>